<dbReference type="EMBL" id="JACIDT010000002">
    <property type="protein sequence ID" value="MBB3925086.1"/>
    <property type="molecule type" value="Genomic_DNA"/>
</dbReference>
<evidence type="ECO:0000313" key="3">
    <source>
        <dbReference type="Proteomes" id="UP000571950"/>
    </source>
</evidence>
<sequence>MKKGIFWAAGALAMLEAGTAQAQDSSYSIGITGGTLGIGPEVGARLSPMFGVRGSATFLGVSHSVDGSDITYDGKLKLASYGLMADVYPFEGGFRLSAGFRIDKNKIRLKASPTQAVEIGGDLYTPAQIGTLSGHVKAKEFAPMLTLGYGGGVSQGVKFGVDGGVMFHGTPRIRDLKATGGLASDPAFLNSIADEQREIERDIDQYKVYPVLQLSLSYAF</sequence>
<feature type="chain" id="PRO_5031382025" description="Outer membrane protein beta-barrel domain-containing protein" evidence="1">
    <location>
        <begin position="23"/>
        <end position="220"/>
    </location>
</feature>
<evidence type="ECO:0000256" key="1">
    <source>
        <dbReference type="SAM" id="SignalP"/>
    </source>
</evidence>
<name>A0A7W6BHG2_9SPHN</name>
<organism evidence="2 3">
    <name type="scientific">Sphingobium jiangsuense</name>
    <dbReference type="NCBI Taxonomy" id="870476"/>
    <lineage>
        <taxon>Bacteria</taxon>
        <taxon>Pseudomonadati</taxon>
        <taxon>Pseudomonadota</taxon>
        <taxon>Alphaproteobacteria</taxon>
        <taxon>Sphingomonadales</taxon>
        <taxon>Sphingomonadaceae</taxon>
        <taxon>Sphingobium</taxon>
    </lineage>
</organism>
<proteinExistence type="predicted"/>
<dbReference type="AlphaFoldDB" id="A0A7W6BHG2"/>
<protein>
    <recommendedName>
        <fullName evidence="4">Outer membrane protein beta-barrel domain-containing protein</fullName>
    </recommendedName>
</protein>
<comment type="caution">
    <text evidence="2">The sequence shown here is derived from an EMBL/GenBank/DDBJ whole genome shotgun (WGS) entry which is preliminary data.</text>
</comment>
<feature type="signal peptide" evidence="1">
    <location>
        <begin position="1"/>
        <end position="22"/>
    </location>
</feature>
<reference evidence="2 3" key="1">
    <citation type="submission" date="2020-08" db="EMBL/GenBank/DDBJ databases">
        <title>Genomic Encyclopedia of Type Strains, Phase IV (KMG-IV): sequencing the most valuable type-strain genomes for metagenomic binning, comparative biology and taxonomic classification.</title>
        <authorList>
            <person name="Goeker M."/>
        </authorList>
    </citation>
    <scope>NUCLEOTIDE SEQUENCE [LARGE SCALE GENOMIC DNA]</scope>
    <source>
        <strain evidence="2 3">DSM 26189</strain>
    </source>
</reference>
<dbReference type="RefSeq" id="WP_188070640.1">
    <property type="nucleotide sequence ID" value="NZ_BSPS01000022.1"/>
</dbReference>
<accession>A0A7W6BHG2</accession>
<evidence type="ECO:0000313" key="2">
    <source>
        <dbReference type="EMBL" id="MBB3925086.1"/>
    </source>
</evidence>
<keyword evidence="3" id="KW-1185">Reference proteome</keyword>
<dbReference type="Proteomes" id="UP000571950">
    <property type="component" value="Unassembled WGS sequence"/>
</dbReference>
<dbReference type="Gene3D" id="2.40.160.170">
    <property type="match status" value="1"/>
</dbReference>
<keyword evidence="1" id="KW-0732">Signal</keyword>
<gene>
    <name evidence="2" type="ORF">GGR43_000787</name>
</gene>
<evidence type="ECO:0008006" key="4">
    <source>
        <dbReference type="Google" id="ProtNLM"/>
    </source>
</evidence>